<name>A0A9N9P6P8_9GLOM</name>
<feature type="non-terminal residue" evidence="2">
    <location>
        <position position="95"/>
    </location>
</feature>
<accession>A0A9N9P6P8</accession>
<keyword evidence="1" id="KW-0472">Membrane</keyword>
<keyword evidence="1" id="KW-0812">Transmembrane</keyword>
<gene>
    <name evidence="2" type="ORF">AMORRO_LOCUS18232</name>
</gene>
<organism evidence="2 3">
    <name type="scientific">Acaulospora morrowiae</name>
    <dbReference type="NCBI Taxonomy" id="94023"/>
    <lineage>
        <taxon>Eukaryota</taxon>
        <taxon>Fungi</taxon>
        <taxon>Fungi incertae sedis</taxon>
        <taxon>Mucoromycota</taxon>
        <taxon>Glomeromycotina</taxon>
        <taxon>Glomeromycetes</taxon>
        <taxon>Diversisporales</taxon>
        <taxon>Acaulosporaceae</taxon>
        <taxon>Acaulospora</taxon>
    </lineage>
</organism>
<keyword evidence="3" id="KW-1185">Reference proteome</keyword>
<sequence length="95" mass="10042">RDMTSTAVAAGVASYSGASSVVLGDFYIPVASSVLRFAVFPWSFSGISLRVLGVSLFRASCNMVAWRLFRDVSVRQSAASIMMEFLAAGIAAAHC</sequence>
<evidence type="ECO:0000256" key="1">
    <source>
        <dbReference type="SAM" id="Phobius"/>
    </source>
</evidence>
<protein>
    <submittedName>
        <fullName evidence="2">18885_t:CDS:1</fullName>
    </submittedName>
</protein>
<proteinExistence type="predicted"/>
<dbReference type="AlphaFoldDB" id="A0A9N9P6P8"/>
<dbReference type="Proteomes" id="UP000789342">
    <property type="component" value="Unassembled WGS sequence"/>
</dbReference>
<comment type="caution">
    <text evidence="2">The sequence shown here is derived from an EMBL/GenBank/DDBJ whole genome shotgun (WGS) entry which is preliminary data.</text>
</comment>
<evidence type="ECO:0000313" key="2">
    <source>
        <dbReference type="EMBL" id="CAG8792057.1"/>
    </source>
</evidence>
<feature type="transmembrane region" description="Helical" evidence="1">
    <location>
        <begin position="34"/>
        <end position="57"/>
    </location>
</feature>
<keyword evidence="1" id="KW-1133">Transmembrane helix</keyword>
<feature type="non-terminal residue" evidence="2">
    <location>
        <position position="1"/>
    </location>
</feature>
<reference evidence="2" key="1">
    <citation type="submission" date="2021-06" db="EMBL/GenBank/DDBJ databases">
        <authorList>
            <person name="Kallberg Y."/>
            <person name="Tangrot J."/>
            <person name="Rosling A."/>
        </authorList>
    </citation>
    <scope>NUCLEOTIDE SEQUENCE</scope>
    <source>
        <strain evidence="2">CL551</strain>
    </source>
</reference>
<evidence type="ECO:0000313" key="3">
    <source>
        <dbReference type="Proteomes" id="UP000789342"/>
    </source>
</evidence>
<dbReference type="EMBL" id="CAJVPV010062579">
    <property type="protein sequence ID" value="CAG8792057.1"/>
    <property type="molecule type" value="Genomic_DNA"/>
</dbReference>